<proteinExistence type="predicted"/>
<dbReference type="AlphaFoldDB" id="A0A9W7ZYX6"/>
<evidence type="ECO:0000259" key="5">
    <source>
        <dbReference type="PROSITE" id="PS50808"/>
    </source>
</evidence>
<feature type="domain" description="BED-type" evidence="5">
    <location>
        <begin position="110"/>
        <end position="152"/>
    </location>
</feature>
<accession>A0A9W7ZYX6</accession>
<dbReference type="SUPFAM" id="SSF140996">
    <property type="entry name" value="Hermes dimerisation domain"/>
    <property type="match status" value="1"/>
</dbReference>
<dbReference type="GO" id="GO:0008270">
    <property type="term" value="F:zinc ion binding"/>
    <property type="evidence" value="ECO:0007669"/>
    <property type="project" value="UniProtKB-KW"/>
</dbReference>
<reference evidence="6" key="1">
    <citation type="submission" date="2022-07" db="EMBL/GenBank/DDBJ databases">
        <title>Phylogenomic reconstructions and comparative analyses of Kickxellomycotina fungi.</title>
        <authorList>
            <person name="Reynolds N.K."/>
            <person name="Stajich J.E."/>
            <person name="Barry K."/>
            <person name="Grigoriev I.V."/>
            <person name="Crous P."/>
            <person name="Smith M.E."/>
        </authorList>
    </citation>
    <scope>NUCLEOTIDE SEQUENCE</scope>
    <source>
        <strain evidence="6">RSA 861</strain>
    </source>
</reference>
<gene>
    <name evidence="6" type="ORF">IWQ60_008738</name>
</gene>
<dbReference type="PROSITE" id="PS50808">
    <property type="entry name" value="ZF_BED"/>
    <property type="match status" value="1"/>
</dbReference>
<evidence type="ECO:0000256" key="1">
    <source>
        <dbReference type="ARBA" id="ARBA00022723"/>
    </source>
</evidence>
<dbReference type="InterPro" id="IPR003656">
    <property type="entry name" value="Znf_BED"/>
</dbReference>
<evidence type="ECO:0000256" key="3">
    <source>
        <dbReference type="ARBA" id="ARBA00022833"/>
    </source>
</evidence>
<name>A0A9W7ZYX6_9FUNG</name>
<organism evidence="6 7">
    <name type="scientific">Tieghemiomyces parasiticus</name>
    <dbReference type="NCBI Taxonomy" id="78921"/>
    <lineage>
        <taxon>Eukaryota</taxon>
        <taxon>Fungi</taxon>
        <taxon>Fungi incertae sedis</taxon>
        <taxon>Zoopagomycota</taxon>
        <taxon>Kickxellomycotina</taxon>
        <taxon>Dimargaritomycetes</taxon>
        <taxon>Dimargaritales</taxon>
        <taxon>Dimargaritaceae</taxon>
        <taxon>Tieghemiomyces</taxon>
    </lineage>
</organism>
<keyword evidence="1" id="KW-0479">Metal-binding</keyword>
<protein>
    <recommendedName>
        <fullName evidence="5">BED-type domain-containing protein</fullName>
    </recommendedName>
</protein>
<dbReference type="OrthoDB" id="5521667at2759"/>
<keyword evidence="7" id="KW-1185">Reference proteome</keyword>
<comment type="caution">
    <text evidence="6">The sequence shown here is derived from an EMBL/GenBank/DDBJ whole genome shotgun (WGS) entry which is preliminary data.</text>
</comment>
<evidence type="ECO:0000313" key="6">
    <source>
        <dbReference type="EMBL" id="KAJ1914647.1"/>
    </source>
</evidence>
<sequence>MNLDGSDFQTTAADIVAFPNVDAGGGLLSGDLMSGGIANSTIGLTGTPATTQVVEALGAAEGSPTNGASHHGADHDGSAAELTKTRIRELIIRGEFTLHPPPPTLNAPCWEKFCLVRRNDTGEYLSFAACKFCQKVYRYRGKDNNTSSMNTHRCKLNNIDDPDGINLALLAGAAPTLTYEMRQALLKSCVNFICRDDRPLNMVADNVFLELLQTAVTLGSKYGQFNIREVMNPPGPDASNSTLLFAPNTNLGGN</sequence>
<evidence type="ECO:0000256" key="2">
    <source>
        <dbReference type="ARBA" id="ARBA00022771"/>
    </source>
</evidence>
<evidence type="ECO:0000256" key="4">
    <source>
        <dbReference type="PROSITE-ProRule" id="PRU00027"/>
    </source>
</evidence>
<keyword evidence="2 4" id="KW-0863">Zinc-finger</keyword>
<dbReference type="EMBL" id="JANBPT010000673">
    <property type="protein sequence ID" value="KAJ1914647.1"/>
    <property type="molecule type" value="Genomic_DNA"/>
</dbReference>
<dbReference type="GO" id="GO:0003677">
    <property type="term" value="F:DNA binding"/>
    <property type="evidence" value="ECO:0007669"/>
    <property type="project" value="InterPro"/>
</dbReference>
<evidence type="ECO:0000313" key="7">
    <source>
        <dbReference type="Proteomes" id="UP001150569"/>
    </source>
</evidence>
<dbReference type="Proteomes" id="UP001150569">
    <property type="component" value="Unassembled WGS sequence"/>
</dbReference>
<dbReference type="SMART" id="SM00614">
    <property type="entry name" value="ZnF_BED"/>
    <property type="match status" value="1"/>
</dbReference>
<keyword evidence="3" id="KW-0862">Zinc</keyword>
<dbReference type="Gene3D" id="1.10.10.1070">
    <property type="entry name" value="Zinc finger, BED domain-containing"/>
    <property type="match status" value="1"/>
</dbReference>